<dbReference type="InterPro" id="IPR010982">
    <property type="entry name" value="Lambda_DNA-bd_dom_sf"/>
</dbReference>
<comment type="caution">
    <text evidence="2">The sequence shown here is derived from an EMBL/GenBank/DDBJ whole genome shotgun (WGS) entry which is preliminary data.</text>
</comment>
<evidence type="ECO:0000313" key="3">
    <source>
        <dbReference type="Proteomes" id="UP000675781"/>
    </source>
</evidence>
<evidence type="ECO:0000259" key="1">
    <source>
        <dbReference type="PROSITE" id="PS50943"/>
    </source>
</evidence>
<organism evidence="2 3">
    <name type="scientific">Actinospica durhamensis</name>
    <dbReference type="NCBI Taxonomy" id="1508375"/>
    <lineage>
        <taxon>Bacteria</taxon>
        <taxon>Bacillati</taxon>
        <taxon>Actinomycetota</taxon>
        <taxon>Actinomycetes</taxon>
        <taxon>Catenulisporales</taxon>
        <taxon>Actinospicaceae</taxon>
        <taxon>Actinospica</taxon>
    </lineage>
</organism>
<dbReference type="Pfam" id="PF13560">
    <property type="entry name" value="HTH_31"/>
    <property type="match status" value="1"/>
</dbReference>
<dbReference type="PANTHER" id="PTHR35010:SF2">
    <property type="entry name" value="BLL4672 PROTEIN"/>
    <property type="match status" value="1"/>
</dbReference>
<dbReference type="Gene3D" id="3.30.450.180">
    <property type="match status" value="1"/>
</dbReference>
<accession>A0A941IQW6</accession>
<dbReference type="RefSeq" id="WP_212527861.1">
    <property type="nucleotide sequence ID" value="NZ_JAGSOG010000028.1"/>
</dbReference>
<evidence type="ECO:0000313" key="2">
    <source>
        <dbReference type="EMBL" id="MBR7833338.1"/>
    </source>
</evidence>
<dbReference type="PROSITE" id="PS50943">
    <property type="entry name" value="HTH_CROC1"/>
    <property type="match status" value="1"/>
</dbReference>
<dbReference type="EMBL" id="JAGSOG010000028">
    <property type="protein sequence ID" value="MBR7833338.1"/>
    <property type="molecule type" value="Genomic_DNA"/>
</dbReference>
<dbReference type="AlphaFoldDB" id="A0A941IQW6"/>
<gene>
    <name evidence="2" type="ORF">KDL01_08680</name>
</gene>
<dbReference type="CDD" id="cd00093">
    <property type="entry name" value="HTH_XRE"/>
    <property type="match status" value="1"/>
</dbReference>
<keyword evidence="3" id="KW-1185">Reference proteome</keyword>
<dbReference type="SUPFAM" id="SSF47413">
    <property type="entry name" value="lambda repressor-like DNA-binding domains"/>
    <property type="match status" value="1"/>
</dbReference>
<dbReference type="InterPro" id="IPR001387">
    <property type="entry name" value="Cro/C1-type_HTH"/>
</dbReference>
<name>A0A941IQW6_9ACTN</name>
<reference evidence="2" key="1">
    <citation type="submission" date="2021-04" db="EMBL/GenBank/DDBJ databases">
        <title>Genome based classification of Actinospica acidithermotolerans sp. nov., an actinobacterium isolated from an Indonesian hot spring.</title>
        <authorList>
            <person name="Kusuma A.B."/>
            <person name="Putra K.E."/>
            <person name="Nafisah S."/>
            <person name="Loh J."/>
            <person name="Nouioui I."/>
            <person name="Goodfellow M."/>
        </authorList>
    </citation>
    <scope>NUCLEOTIDE SEQUENCE</scope>
    <source>
        <strain evidence="2">CSCA 57</strain>
    </source>
</reference>
<protein>
    <submittedName>
        <fullName evidence="2">Helix-turn-helix domain-containing protein</fullName>
    </submittedName>
</protein>
<dbReference type="Proteomes" id="UP000675781">
    <property type="component" value="Unassembled WGS sequence"/>
</dbReference>
<proteinExistence type="predicted"/>
<dbReference type="GO" id="GO:0003677">
    <property type="term" value="F:DNA binding"/>
    <property type="evidence" value="ECO:0007669"/>
    <property type="project" value="InterPro"/>
</dbReference>
<dbReference type="Gene3D" id="1.10.260.40">
    <property type="entry name" value="lambda repressor-like DNA-binding domains"/>
    <property type="match status" value="1"/>
</dbReference>
<dbReference type="Pfam" id="PF17765">
    <property type="entry name" value="MLTR_LBD"/>
    <property type="match status" value="1"/>
</dbReference>
<feature type="domain" description="HTH cro/C1-type" evidence="1">
    <location>
        <begin position="42"/>
        <end position="89"/>
    </location>
</feature>
<dbReference type="InterPro" id="IPR041413">
    <property type="entry name" value="MLTR_LBD"/>
</dbReference>
<sequence>MTGTGEEQDRRGELGRFLRAMRERLAPQDVGLPGRGVRRTPGLRRQEVAELACVSIDWYIRLEQGRAGTPGAAVLDGIARALRLSLAEREHLHLLARREYPLKRHEAAVELPRSLSLLLRGMPLIPAYVIDRRFHIVARNDAAAALFGEEFGTETWPNAASVLFDDPRVQAMQLDWERVARETVGNLRADLARFPDDSDLVALVADLRTHAAFRRWWDDHTVEERAHGVKRLAHPDAGRLTVYYDYLSAAEQGLRLVTLTPVDDSTADAIRSLIAHRTRRTAADGVRALAAA</sequence>
<dbReference type="PANTHER" id="PTHR35010">
    <property type="entry name" value="BLL4672 PROTEIN-RELATED"/>
    <property type="match status" value="1"/>
</dbReference>
<dbReference type="SMART" id="SM00530">
    <property type="entry name" value="HTH_XRE"/>
    <property type="match status" value="1"/>
</dbReference>